<dbReference type="GO" id="GO:0005509">
    <property type="term" value="F:calcium ion binding"/>
    <property type="evidence" value="ECO:0007669"/>
    <property type="project" value="TreeGrafter"/>
</dbReference>
<keyword evidence="3" id="KW-0862">Zinc</keyword>
<dbReference type="Proteomes" id="UP000500767">
    <property type="component" value="Chromosome"/>
</dbReference>
<sequence length="293" mass="32001">MFPKPDCNWNLKAGLGEGPVWSEAEQALYFVDIVGCLIHRLKPGGSGDAQTSWVAPARVTFIVPVEGGGFLCGCEDGLRMFAPETGLFGPLHQVEADLGENRLNDGYVDEAGRLWFGTMHDPEQAETGALYRLQGFGDHPMPVLMDDGYTVSNGPTIDPALKRLYHSDSSKRRIYAFDIDADGGLGKRRLFAQLEHGYPDGMAVDVEGTLWVALYAGGGIARFRADGTRDGTIDMPCDNITKIVFGDDDRRTAYVTTARKGVAEDVLAAKPLAGRLFRFRVEVPGLKQNLFRA</sequence>
<dbReference type="Gene3D" id="2.120.10.30">
    <property type="entry name" value="TolB, C-terminal domain"/>
    <property type="match status" value="1"/>
</dbReference>
<dbReference type="GO" id="GO:0004341">
    <property type="term" value="F:gluconolactonase activity"/>
    <property type="evidence" value="ECO:0007669"/>
    <property type="project" value="TreeGrafter"/>
</dbReference>
<accession>A0A6M8HNY9</accession>
<protein>
    <submittedName>
        <fullName evidence="5">SMP-30/gluconolactonase/LRE family protein</fullName>
    </submittedName>
</protein>
<comment type="similarity">
    <text evidence="1">Belongs to the SMP-30/CGR1 family.</text>
</comment>
<name>A0A6M8HNY9_9PROT</name>
<feature type="binding site" evidence="3">
    <location>
        <position position="104"/>
    </location>
    <ligand>
        <name>substrate</name>
    </ligand>
</feature>
<dbReference type="GO" id="GO:0019853">
    <property type="term" value="P:L-ascorbic acid biosynthetic process"/>
    <property type="evidence" value="ECO:0007669"/>
    <property type="project" value="TreeGrafter"/>
</dbReference>
<keyword evidence="3" id="KW-0479">Metal-binding</keyword>
<comment type="cofactor">
    <cofactor evidence="3">
        <name>Zn(2+)</name>
        <dbReference type="ChEBI" id="CHEBI:29105"/>
    </cofactor>
    <text evidence="3">Binds 1 divalent metal cation per subunit.</text>
</comment>
<proteinExistence type="inferred from homology"/>
<dbReference type="PANTHER" id="PTHR10907">
    <property type="entry name" value="REGUCALCIN"/>
    <property type="match status" value="1"/>
</dbReference>
<evidence type="ECO:0000313" key="6">
    <source>
        <dbReference type="Proteomes" id="UP000500767"/>
    </source>
</evidence>
<evidence type="ECO:0000259" key="4">
    <source>
        <dbReference type="Pfam" id="PF08450"/>
    </source>
</evidence>
<feature type="domain" description="SMP-30/Gluconolactonase/LRE-like region" evidence="4">
    <location>
        <begin position="15"/>
        <end position="259"/>
    </location>
</feature>
<evidence type="ECO:0000256" key="2">
    <source>
        <dbReference type="PIRSR" id="PIRSR605511-1"/>
    </source>
</evidence>
<evidence type="ECO:0000256" key="3">
    <source>
        <dbReference type="PIRSR" id="PIRSR605511-2"/>
    </source>
</evidence>
<dbReference type="InterPro" id="IPR013658">
    <property type="entry name" value="SGL"/>
</dbReference>
<dbReference type="Pfam" id="PF08450">
    <property type="entry name" value="SGL"/>
    <property type="match status" value="1"/>
</dbReference>
<dbReference type="RefSeq" id="WP_171835033.1">
    <property type="nucleotide sequence ID" value="NZ_CP053708.1"/>
</dbReference>
<feature type="binding site" evidence="3">
    <location>
        <position position="17"/>
    </location>
    <ligand>
        <name>a divalent metal cation</name>
        <dbReference type="ChEBI" id="CHEBI:60240"/>
    </ligand>
</feature>
<feature type="binding site" evidence="3">
    <location>
        <position position="102"/>
    </location>
    <ligand>
        <name>substrate</name>
    </ligand>
</feature>
<feature type="binding site" evidence="3">
    <location>
        <position position="200"/>
    </location>
    <ligand>
        <name>a divalent metal cation</name>
        <dbReference type="ChEBI" id="CHEBI:60240"/>
    </ligand>
</feature>
<dbReference type="SUPFAM" id="SSF63829">
    <property type="entry name" value="Calcium-dependent phosphotriesterase"/>
    <property type="match status" value="1"/>
</dbReference>
<dbReference type="AlphaFoldDB" id="A0A6M8HNY9"/>
<evidence type="ECO:0000313" key="5">
    <source>
        <dbReference type="EMBL" id="QKE89997.1"/>
    </source>
</evidence>
<gene>
    <name evidence="5" type="ORF">HN018_08005</name>
</gene>
<dbReference type="PRINTS" id="PR01790">
    <property type="entry name" value="SMP30FAMILY"/>
</dbReference>
<dbReference type="EMBL" id="CP053708">
    <property type="protein sequence ID" value="QKE89997.1"/>
    <property type="molecule type" value="Genomic_DNA"/>
</dbReference>
<dbReference type="InterPro" id="IPR005511">
    <property type="entry name" value="SMP-30"/>
</dbReference>
<keyword evidence="6" id="KW-1185">Reference proteome</keyword>
<dbReference type="PANTHER" id="PTHR10907:SF47">
    <property type="entry name" value="REGUCALCIN"/>
    <property type="match status" value="1"/>
</dbReference>
<evidence type="ECO:0000256" key="1">
    <source>
        <dbReference type="ARBA" id="ARBA00008853"/>
    </source>
</evidence>
<feature type="binding site" evidence="3">
    <location>
        <position position="153"/>
    </location>
    <ligand>
        <name>a divalent metal cation</name>
        <dbReference type="ChEBI" id="CHEBI:60240"/>
    </ligand>
</feature>
<dbReference type="KEGG" id="lck:HN018_08005"/>
<organism evidence="5 6">
    <name type="scientific">Lichenicola cladoniae</name>
    <dbReference type="NCBI Taxonomy" id="1484109"/>
    <lineage>
        <taxon>Bacteria</taxon>
        <taxon>Pseudomonadati</taxon>
        <taxon>Pseudomonadota</taxon>
        <taxon>Alphaproteobacteria</taxon>
        <taxon>Acetobacterales</taxon>
        <taxon>Acetobacteraceae</taxon>
        <taxon>Lichenicola</taxon>
    </lineage>
</organism>
<feature type="active site" description="Proton donor/acceptor" evidence="2">
    <location>
        <position position="200"/>
    </location>
</feature>
<dbReference type="InterPro" id="IPR011042">
    <property type="entry name" value="6-blade_b-propeller_TolB-like"/>
</dbReference>
<reference evidence="5 6" key="1">
    <citation type="journal article" date="2014" name="World J. Microbiol. Biotechnol.">
        <title>Biodiversity and physiological characteristics of Antarctic and Arctic lichens-associated bacteria.</title>
        <authorList>
            <person name="Lee Y.M."/>
            <person name="Kim E.H."/>
            <person name="Lee H.K."/>
            <person name="Hong S.G."/>
        </authorList>
    </citation>
    <scope>NUCLEOTIDE SEQUENCE [LARGE SCALE GENOMIC DNA]</scope>
    <source>
        <strain evidence="5 6">PAMC 26569</strain>
    </source>
</reference>